<evidence type="ECO:0000313" key="2">
    <source>
        <dbReference type="Proteomes" id="UP000265520"/>
    </source>
</evidence>
<protein>
    <submittedName>
        <fullName evidence="1">Uncharacterized protein</fullName>
    </submittedName>
</protein>
<dbReference type="EMBL" id="LXQA010229066">
    <property type="protein sequence ID" value="MCI35990.1"/>
    <property type="molecule type" value="Genomic_DNA"/>
</dbReference>
<proteinExistence type="predicted"/>
<organism evidence="1 2">
    <name type="scientific">Trifolium medium</name>
    <dbReference type="NCBI Taxonomy" id="97028"/>
    <lineage>
        <taxon>Eukaryota</taxon>
        <taxon>Viridiplantae</taxon>
        <taxon>Streptophyta</taxon>
        <taxon>Embryophyta</taxon>
        <taxon>Tracheophyta</taxon>
        <taxon>Spermatophyta</taxon>
        <taxon>Magnoliopsida</taxon>
        <taxon>eudicotyledons</taxon>
        <taxon>Gunneridae</taxon>
        <taxon>Pentapetalae</taxon>
        <taxon>rosids</taxon>
        <taxon>fabids</taxon>
        <taxon>Fabales</taxon>
        <taxon>Fabaceae</taxon>
        <taxon>Papilionoideae</taxon>
        <taxon>50 kb inversion clade</taxon>
        <taxon>NPAAA clade</taxon>
        <taxon>Hologalegina</taxon>
        <taxon>IRL clade</taxon>
        <taxon>Trifolieae</taxon>
        <taxon>Trifolium</taxon>
    </lineage>
</organism>
<reference evidence="1 2" key="1">
    <citation type="journal article" date="2018" name="Front. Plant Sci.">
        <title>Red Clover (Trifolium pratense) and Zigzag Clover (T. medium) - A Picture of Genomic Similarities and Differences.</title>
        <authorList>
            <person name="Dluhosova J."/>
            <person name="Istvanek J."/>
            <person name="Nedelnik J."/>
            <person name="Repkova J."/>
        </authorList>
    </citation>
    <scope>NUCLEOTIDE SEQUENCE [LARGE SCALE GENOMIC DNA]</scope>
    <source>
        <strain evidence="2">cv. 10/8</strain>
        <tissue evidence="1">Leaf</tissue>
    </source>
</reference>
<dbReference type="Proteomes" id="UP000265520">
    <property type="component" value="Unassembled WGS sequence"/>
</dbReference>
<evidence type="ECO:0000313" key="1">
    <source>
        <dbReference type="EMBL" id="MCI35990.1"/>
    </source>
</evidence>
<name>A0A392RJQ0_9FABA</name>
<feature type="non-terminal residue" evidence="1">
    <location>
        <position position="1"/>
    </location>
</feature>
<dbReference type="AlphaFoldDB" id="A0A392RJQ0"/>
<comment type="caution">
    <text evidence="1">The sequence shown here is derived from an EMBL/GenBank/DDBJ whole genome shotgun (WGS) entry which is preliminary data.</text>
</comment>
<sequence length="41" mass="4418">TAGDEEDDVALPKSQLTGEVVLPLVPVLLLLDLDISNVTEW</sequence>
<keyword evidence="2" id="KW-1185">Reference proteome</keyword>
<accession>A0A392RJQ0</accession>